<dbReference type="InterPro" id="IPR036291">
    <property type="entry name" value="NAD(P)-bd_dom_sf"/>
</dbReference>
<dbReference type="EMBL" id="JPRJ01000018">
    <property type="protein sequence ID" value="KFF26715.1"/>
    <property type="molecule type" value="Genomic_DNA"/>
</dbReference>
<dbReference type="AlphaFoldDB" id="A0A086BCQ1"/>
<keyword evidence="2" id="KW-0732">Signal</keyword>
<evidence type="ECO:0000313" key="6">
    <source>
        <dbReference type="Proteomes" id="UP000028709"/>
    </source>
</evidence>
<dbReference type="OrthoDB" id="9803333at2"/>
<proteinExistence type="inferred from homology"/>
<evidence type="ECO:0000259" key="4">
    <source>
        <dbReference type="PROSITE" id="PS51109"/>
    </source>
</evidence>
<dbReference type="PRINTS" id="PR00080">
    <property type="entry name" value="SDRFAMILY"/>
</dbReference>
<dbReference type="PROSITE" id="PS51109">
    <property type="entry name" value="G5"/>
    <property type="match status" value="1"/>
</dbReference>
<accession>A0A086BCQ1</accession>
<keyword evidence="6" id="KW-1185">Reference proteome</keyword>
<gene>
    <name evidence="5" type="ORF">IQ37_11075</name>
</gene>
<dbReference type="eggNOG" id="COG1028">
    <property type="taxonomic scope" value="Bacteria"/>
</dbReference>
<organism evidence="5 6">
    <name type="scientific">Chryseobacterium piperi</name>
    <dbReference type="NCBI Taxonomy" id="558152"/>
    <lineage>
        <taxon>Bacteria</taxon>
        <taxon>Pseudomonadati</taxon>
        <taxon>Bacteroidota</taxon>
        <taxon>Flavobacteriia</taxon>
        <taxon>Flavobacteriales</taxon>
        <taxon>Weeksellaceae</taxon>
        <taxon>Chryseobacterium group</taxon>
        <taxon>Chryseobacterium</taxon>
    </lineage>
</organism>
<evidence type="ECO:0000256" key="3">
    <source>
        <dbReference type="RuleBase" id="RU000363"/>
    </source>
</evidence>
<name>A0A086BCQ1_9FLAO</name>
<dbReference type="CDD" id="cd05233">
    <property type="entry name" value="SDR_c"/>
    <property type="match status" value="1"/>
</dbReference>
<dbReference type="Gene3D" id="3.40.50.720">
    <property type="entry name" value="NAD(P)-binding Rossmann-like Domain"/>
    <property type="match status" value="1"/>
</dbReference>
<feature type="domain" description="G5" evidence="4">
    <location>
        <begin position="1"/>
        <end position="58"/>
    </location>
</feature>
<dbReference type="Proteomes" id="UP000028709">
    <property type="component" value="Unassembled WGS sequence"/>
</dbReference>
<dbReference type="Pfam" id="PF00106">
    <property type="entry name" value="adh_short"/>
    <property type="match status" value="1"/>
</dbReference>
<dbReference type="STRING" id="558152.IQ37_11075"/>
<dbReference type="FunFam" id="3.40.50.720:FF:000084">
    <property type="entry name" value="Short-chain dehydrogenase reductase"/>
    <property type="match status" value="1"/>
</dbReference>
<evidence type="ECO:0000256" key="1">
    <source>
        <dbReference type="ARBA" id="ARBA00006484"/>
    </source>
</evidence>
<dbReference type="InterPro" id="IPR020904">
    <property type="entry name" value="Sc_DH/Rdtase_CS"/>
</dbReference>
<dbReference type="InterPro" id="IPR011098">
    <property type="entry name" value="G5_dom"/>
</dbReference>
<reference evidence="5 6" key="1">
    <citation type="submission" date="2014-07" db="EMBL/GenBank/DDBJ databases">
        <title>Genome of Chryseobacterium piperi CTM.</title>
        <authorList>
            <person name="Pipes S.E."/>
            <person name="Stropko S.J."/>
            <person name="Newman J.D."/>
        </authorList>
    </citation>
    <scope>NUCLEOTIDE SEQUENCE [LARGE SCALE GENOMIC DNA]</scope>
    <source>
        <strain evidence="5 6">CTM</strain>
    </source>
</reference>
<dbReference type="PANTHER" id="PTHR42760">
    <property type="entry name" value="SHORT-CHAIN DEHYDROGENASES/REDUCTASES FAMILY MEMBER"/>
    <property type="match status" value="1"/>
</dbReference>
<dbReference type="SUPFAM" id="SSF51735">
    <property type="entry name" value="NAD(P)-binding Rossmann-fold domains"/>
    <property type="match status" value="1"/>
</dbReference>
<dbReference type="PROSITE" id="PS00061">
    <property type="entry name" value="ADH_SHORT"/>
    <property type="match status" value="1"/>
</dbReference>
<evidence type="ECO:0000256" key="2">
    <source>
        <dbReference type="ARBA" id="ARBA00022729"/>
    </source>
</evidence>
<protein>
    <submittedName>
        <fullName evidence="5">3-ketoacyl-ACP reductase</fullName>
    </submittedName>
</protein>
<comment type="caution">
    <text evidence="5">The sequence shown here is derived from an EMBL/GenBank/DDBJ whole genome shotgun (WGS) entry which is preliminary data.</text>
</comment>
<dbReference type="InterPro" id="IPR002347">
    <property type="entry name" value="SDR_fam"/>
</dbReference>
<dbReference type="KEGG" id="cpip:CJF12_03990"/>
<dbReference type="RefSeq" id="WP_034684971.1">
    <property type="nucleotide sequence ID" value="NZ_CP023049.2"/>
</dbReference>
<comment type="similarity">
    <text evidence="1 3">Belongs to the short-chain dehydrogenases/reductases (SDR) family.</text>
</comment>
<sequence length="257" mass="27199">MKKLLENKTAVITGGSRGIGFATAKLFVEEGANVVITALDQKEIDEAIAEIVTSGGKAIGLVADSADPKTPKAVFSKAIETFGQVDILVNNAATNDLFSVEDTTDELFEKTTQVNYAGVFRYCREAIQHFIPRDSGVIINVSSTNGELPVSGLSYASTKGAMNTITKNIAIRFSGTGIRCNAVAPGLTISDMTKPWTEGTIEMGTVATKMATYDPLYTNQLAPMEAIDQANAILFLSSDMGKGVNGVILKVDLGSSM</sequence>
<evidence type="ECO:0000313" key="5">
    <source>
        <dbReference type="EMBL" id="KFF26715.1"/>
    </source>
</evidence>
<dbReference type="GO" id="GO:0016616">
    <property type="term" value="F:oxidoreductase activity, acting on the CH-OH group of donors, NAD or NADP as acceptor"/>
    <property type="evidence" value="ECO:0007669"/>
    <property type="project" value="TreeGrafter"/>
</dbReference>
<dbReference type="PRINTS" id="PR00081">
    <property type="entry name" value="GDHRDH"/>
</dbReference>